<keyword evidence="4" id="KW-1185">Reference proteome</keyword>
<dbReference type="InterPro" id="IPR020904">
    <property type="entry name" value="Sc_DH/Rdtase_CS"/>
</dbReference>
<evidence type="ECO:0000256" key="1">
    <source>
        <dbReference type="ARBA" id="ARBA00006484"/>
    </source>
</evidence>
<dbReference type="OrthoDB" id="498125at2759"/>
<dbReference type="PRINTS" id="PR00080">
    <property type="entry name" value="SDRFAMILY"/>
</dbReference>
<evidence type="ECO:0000313" key="3">
    <source>
        <dbReference type="EMBL" id="OAA58497.1"/>
    </source>
</evidence>
<organism evidence="3 4">
    <name type="scientific">Niveomyces insectorum RCEF 264</name>
    <dbReference type="NCBI Taxonomy" id="1081102"/>
    <lineage>
        <taxon>Eukaryota</taxon>
        <taxon>Fungi</taxon>
        <taxon>Dikarya</taxon>
        <taxon>Ascomycota</taxon>
        <taxon>Pezizomycotina</taxon>
        <taxon>Sordariomycetes</taxon>
        <taxon>Hypocreomycetidae</taxon>
        <taxon>Hypocreales</taxon>
        <taxon>Cordycipitaceae</taxon>
        <taxon>Niveomyces</taxon>
    </lineage>
</organism>
<protein>
    <submittedName>
        <fullName evidence="3">NAD(P)-binding domain protein</fullName>
    </submittedName>
</protein>
<dbReference type="PRINTS" id="PR00081">
    <property type="entry name" value="GDHRDH"/>
</dbReference>
<dbReference type="EMBL" id="AZHD01000012">
    <property type="protein sequence ID" value="OAA58497.1"/>
    <property type="molecule type" value="Genomic_DNA"/>
</dbReference>
<accession>A0A167RDR8</accession>
<dbReference type="Pfam" id="PF13561">
    <property type="entry name" value="adh_short_C2"/>
    <property type="match status" value="1"/>
</dbReference>
<name>A0A167RDR8_9HYPO</name>
<gene>
    <name evidence="3" type="ORF">SPI_06570</name>
</gene>
<dbReference type="AlphaFoldDB" id="A0A167RDR8"/>
<dbReference type="InterPro" id="IPR036291">
    <property type="entry name" value="NAD(P)-bd_dom_sf"/>
</dbReference>
<sequence length="291" mass="30001">MADDHPIYPDLKGKVALVLGIGQAPIPGAKGDDKDDSCWGNGAAIAWMLAHNGVHLFGCDIDLAAAEHTVARVRAAHPGARVDVVRADVTQAADVNALVDACMAAHGRIDILVNNVGATAAGDPASLPEAVWDAQINLNLKSVYLSMHAVMPILERQPGGGVVVNNASIAGLRFLGKPQVAYNAAKAAVVHLTRVTGCLYAQRGVRVNAVAPGLMYTPLVARMAGSADPGEQATFRKITQHNVPMGRMGSAWDVAAAAVFLASNKAAGYITAQTLVVDGGLTSSTGTGFEA</sequence>
<dbReference type="PANTHER" id="PTHR42760">
    <property type="entry name" value="SHORT-CHAIN DEHYDROGENASES/REDUCTASES FAMILY MEMBER"/>
    <property type="match status" value="1"/>
</dbReference>
<proteinExistence type="inferred from homology"/>
<dbReference type="CDD" id="cd05233">
    <property type="entry name" value="SDR_c"/>
    <property type="match status" value="1"/>
</dbReference>
<dbReference type="STRING" id="1081102.A0A167RDR8"/>
<dbReference type="InterPro" id="IPR002347">
    <property type="entry name" value="SDR_fam"/>
</dbReference>
<dbReference type="GO" id="GO:0016616">
    <property type="term" value="F:oxidoreductase activity, acting on the CH-OH group of donors, NAD or NADP as acceptor"/>
    <property type="evidence" value="ECO:0007669"/>
    <property type="project" value="TreeGrafter"/>
</dbReference>
<dbReference type="Proteomes" id="UP000076874">
    <property type="component" value="Unassembled WGS sequence"/>
</dbReference>
<comment type="similarity">
    <text evidence="1">Belongs to the short-chain dehydrogenases/reductases (SDR) family.</text>
</comment>
<dbReference type="PROSITE" id="PS00061">
    <property type="entry name" value="ADH_SHORT"/>
    <property type="match status" value="1"/>
</dbReference>
<dbReference type="SUPFAM" id="SSF51735">
    <property type="entry name" value="NAD(P)-binding Rossmann-fold domains"/>
    <property type="match status" value="1"/>
</dbReference>
<reference evidence="3 4" key="1">
    <citation type="journal article" date="2016" name="Genome Biol. Evol.">
        <title>Divergent and convergent evolution of fungal pathogenicity.</title>
        <authorList>
            <person name="Shang Y."/>
            <person name="Xiao G."/>
            <person name="Zheng P."/>
            <person name="Cen K."/>
            <person name="Zhan S."/>
            <person name="Wang C."/>
        </authorList>
    </citation>
    <scope>NUCLEOTIDE SEQUENCE [LARGE SCALE GENOMIC DNA]</scope>
    <source>
        <strain evidence="3 4">RCEF 264</strain>
    </source>
</reference>
<dbReference type="Gene3D" id="3.40.50.720">
    <property type="entry name" value="NAD(P)-binding Rossmann-like Domain"/>
    <property type="match status" value="1"/>
</dbReference>
<evidence type="ECO:0000313" key="4">
    <source>
        <dbReference type="Proteomes" id="UP000076874"/>
    </source>
</evidence>
<evidence type="ECO:0000256" key="2">
    <source>
        <dbReference type="ARBA" id="ARBA00022857"/>
    </source>
</evidence>
<comment type="caution">
    <text evidence="3">The sequence shown here is derived from an EMBL/GenBank/DDBJ whole genome shotgun (WGS) entry which is preliminary data.</text>
</comment>
<dbReference type="FunFam" id="3.40.50.720:FF:000084">
    <property type="entry name" value="Short-chain dehydrogenase reductase"/>
    <property type="match status" value="1"/>
</dbReference>
<keyword evidence="2" id="KW-0521">NADP</keyword>